<evidence type="ECO:0000313" key="1">
    <source>
        <dbReference type="EMBL" id="KAA0716560.1"/>
    </source>
</evidence>
<dbReference type="AlphaFoldDB" id="A0A5A9P3S2"/>
<protein>
    <submittedName>
        <fullName evidence="1">Uncharacterized protein</fullName>
    </submittedName>
</protein>
<keyword evidence="2" id="KW-1185">Reference proteome</keyword>
<name>A0A5A9P3S2_9TELE</name>
<accession>A0A5A9P3S2</accession>
<comment type="caution">
    <text evidence="1">The sequence shown here is derived from an EMBL/GenBank/DDBJ whole genome shotgun (WGS) entry which is preliminary data.</text>
</comment>
<dbReference type="EMBL" id="SOYY01000009">
    <property type="protein sequence ID" value="KAA0716560.1"/>
    <property type="molecule type" value="Genomic_DNA"/>
</dbReference>
<organism evidence="1 2">
    <name type="scientific">Triplophysa tibetana</name>
    <dbReference type="NCBI Taxonomy" id="1572043"/>
    <lineage>
        <taxon>Eukaryota</taxon>
        <taxon>Metazoa</taxon>
        <taxon>Chordata</taxon>
        <taxon>Craniata</taxon>
        <taxon>Vertebrata</taxon>
        <taxon>Euteleostomi</taxon>
        <taxon>Actinopterygii</taxon>
        <taxon>Neopterygii</taxon>
        <taxon>Teleostei</taxon>
        <taxon>Ostariophysi</taxon>
        <taxon>Cypriniformes</taxon>
        <taxon>Nemacheilidae</taxon>
        <taxon>Triplophysa</taxon>
    </lineage>
</organism>
<gene>
    <name evidence="1" type="ORF">E1301_Tti009507</name>
</gene>
<proteinExistence type="predicted"/>
<evidence type="ECO:0000313" key="2">
    <source>
        <dbReference type="Proteomes" id="UP000324632"/>
    </source>
</evidence>
<sequence length="293" mass="32223">MVRWSEDGVNLHGKNDGGSLGDGLEMGCGEFHDSDVMEWGNVDGNLNEGNDGVEMGYDEIHDDDVMEEWTVDGNLNEGNDGVEMGYDEIHDDDVMEEWTVDGNLNEENDGVEMGCGVLHDDGVMEGGNVDGNLNEGNDGVEMGYEQFHDDDVTREGNVDGNLNEENDGVEMGCDKFHGGYVMMVNDGDVFHDRCVVGEILIGNDDGHFLILKNKDLKVDYENLLCKSGLMKGFGDFPEVCPGLDGLWTFVTPRDPDVYLDGVQRNDGDFFGSHDGYNGLECDGKHCCSQMHYG</sequence>
<dbReference type="Proteomes" id="UP000324632">
    <property type="component" value="Chromosome 9"/>
</dbReference>
<reference evidence="1 2" key="1">
    <citation type="journal article" date="2019" name="Mol. Ecol. Resour.">
        <title>Chromosome-level genome assembly of Triplophysa tibetana, a fish adapted to the harsh high-altitude environment of the Tibetan Plateau.</title>
        <authorList>
            <person name="Yang X."/>
            <person name="Liu H."/>
            <person name="Ma Z."/>
            <person name="Zou Y."/>
            <person name="Zou M."/>
            <person name="Mao Y."/>
            <person name="Li X."/>
            <person name="Wang H."/>
            <person name="Chen T."/>
            <person name="Wang W."/>
            <person name="Yang R."/>
        </authorList>
    </citation>
    <scope>NUCLEOTIDE SEQUENCE [LARGE SCALE GENOMIC DNA]</scope>
    <source>
        <strain evidence="1">TTIB1903HZAU</strain>
        <tissue evidence="1">Muscle</tissue>
    </source>
</reference>